<feature type="compositionally biased region" description="Polar residues" evidence="10">
    <location>
        <begin position="288"/>
        <end position="297"/>
    </location>
</feature>
<feature type="region of interest" description="Disordered" evidence="10">
    <location>
        <begin position="220"/>
        <end position="429"/>
    </location>
</feature>
<feature type="region of interest" description="Disordered" evidence="10">
    <location>
        <begin position="444"/>
        <end position="678"/>
    </location>
</feature>
<dbReference type="PANTHER" id="PTHR23196">
    <property type="entry name" value="PAX TRANSCRIPTION ACTIVATION DOMAIN INTERACTING PROTEIN"/>
    <property type="match status" value="1"/>
</dbReference>
<feature type="compositionally biased region" description="Basic and acidic residues" evidence="10">
    <location>
        <begin position="511"/>
        <end position="521"/>
    </location>
</feature>
<gene>
    <name evidence="12" type="ORF">MPIPNATIZW_LOCUS15504</name>
</gene>
<dbReference type="SUPFAM" id="SSF49879">
    <property type="entry name" value="SMAD/FHA domain"/>
    <property type="match status" value="1"/>
</dbReference>
<dbReference type="InterPro" id="IPR051579">
    <property type="entry name" value="DDR_Transcriptional_Reg"/>
</dbReference>
<keyword evidence="9" id="KW-0539">Nucleus</keyword>
<keyword evidence="4" id="KW-0677">Repeat</keyword>
<evidence type="ECO:0000259" key="11">
    <source>
        <dbReference type="PROSITE" id="PS50006"/>
    </source>
</evidence>
<feature type="compositionally biased region" description="Basic and acidic residues" evidence="10">
    <location>
        <begin position="272"/>
        <end position="287"/>
    </location>
</feature>
<evidence type="ECO:0000256" key="10">
    <source>
        <dbReference type="SAM" id="MobiDB-lite"/>
    </source>
</evidence>
<feature type="compositionally biased region" description="Basic and acidic residues" evidence="10">
    <location>
        <begin position="751"/>
        <end position="780"/>
    </location>
</feature>
<sequence>MTDPRGRDSAGAVLGGAGGSGHNVVMEDTQAVNWEAEEEEETERPSDSLRSSLEPLGRLHIFSSAHGPEKDFPLYLGKNVVGRMPDCSVALPFPSISKQHAVIEILAWDKAPVLWDCGSLNGTQILRPPKFLSPGVSHRLRDQELVVFADLPCQYHRLDVSLPFFSRGPLTVEETPRVQRGTQPWGILLAEDSEEEVDPLSERCVVNEPRTMSSLLATVVPESDEEGPSVPDGPGPPYAINFDSDTDEEERQQPATGWASSAATRDATAETEQPKAVRTEIQVEKDQSLGQESNSNIRVKRDASNGVILERGQPIGEDSETDVDDEIMPPGKPAEGHLERSQPSGFIDSDTDVEEEGIPTTPAVVPLKRRQIFHGVKAESSGGPDLAHLHESPAGNETDVEEAEAPLTVPRERSQASMVSHSNVDDEEGVSAALTLASLVESRATGWNRDKNVEEDRAQPLAFLEQSQTSAGRDSGTDIEVEGFPVEKREYVPKSHTDKVQTEKSQSSFGDSDREVEEDKSSPGVLGRSQASATVGINTQVEEEVSPGPAVTLPEKHEVPLACTNPTNVEAEGGPAKLPAVRLEEAPPPPGTAGEPTQAQRKEAPTPRESGGEPHVDMTKNSGHSHDDSEDLDQQATQCFVERESQSLEVPSMEDEPTQAFLCTPPQEPSPSHCSFQASGALDEPWEVLATQPFCLRESEASEIQPITSHLETHGSCPFSPRPTPQDQHLESPVRAEPLGIRGGGMQTAEKGMDTPREAAGRVTPERGPSERESKLPPEG</sequence>
<evidence type="ECO:0000256" key="6">
    <source>
        <dbReference type="ARBA" id="ARBA00022843"/>
    </source>
</evidence>
<dbReference type="InterPro" id="IPR008984">
    <property type="entry name" value="SMAD_FHA_dom_sf"/>
</dbReference>
<keyword evidence="2" id="KW-1017">Isopeptide bond</keyword>
<dbReference type="CDD" id="cd22665">
    <property type="entry name" value="FHA_MDC1"/>
    <property type="match status" value="1"/>
</dbReference>
<keyword evidence="7" id="KW-0007">Acetylation</keyword>
<feature type="region of interest" description="Disordered" evidence="10">
    <location>
        <begin position="1"/>
        <end position="25"/>
    </location>
</feature>
<reference evidence="12" key="1">
    <citation type="submission" date="2023-12" db="EMBL/GenBank/DDBJ databases">
        <authorList>
            <person name="Brown T."/>
        </authorList>
    </citation>
    <scope>NUCLEOTIDE SEQUENCE</scope>
</reference>
<dbReference type="SMART" id="SM00240">
    <property type="entry name" value="FHA"/>
    <property type="match status" value="1"/>
</dbReference>
<feature type="compositionally biased region" description="Basic and acidic residues" evidence="10">
    <location>
        <begin position="448"/>
        <end position="458"/>
    </location>
</feature>
<evidence type="ECO:0000313" key="12">
    <source>
        <dbReference type="EMBL" id="CAK6447198.1"/>
    </source>
</evidence>
<comment type="subcellular location">
    <subcellularLocation>
        <location evidence="1">Nucleus</location>
    </subcellularLocation>
</comment>
<feature type="compositionally biased region" description="Polar residues" evidence="10">
    <location>
        <begin position="253"/>
        <end position="263"/>
    </location>
</feature>
<dbReference type="PROSITE" id="PS50006">
    <property type="entry name" value="FHA_DOMAIN"/>
    <property type="match status" value="1"/>
</dbReference>
<feature type="domain" description="FHA" evidence="11">
    <location>
        <begin position="79"/>
        <end position="125"/>
    </location>
</feature>
<dbReference type="EMBL" id="OY882863">
    <property type="protein sequence ID" value="CAK6447198.1"/>
    <property type="molecule type" value="Genomic_DNA"/>
</dbReference>
<keyword evidence="6" id="KW-0832">Ubl conjugation</keyword>
<protein>
    <recommendedName>
        <fullName evidence="11">FHA domain-containing protein</fullName>
    </recommendedName>
</protein>
<organism evidence="12 13">
    <name type="scientific">Pipistrellus nathusii</name>
    <name type="common">Nathusius' pipistrelle</name>
    <dbReference type="NCBI Taxonomy" id="59473"/>
    <lineage>
        <taxon>Eukaryota</taxon>
        <taxon>Metazoa</taxon>
        <taxon>Chordata</taxon>
        <taxon>Craniata</taxon>
        <taxon>Vertebrata</taxon>
        <taxon>Euteleostomi</taxon>
        <taxon>Mammalia</taxon>
        <taxon>Eutheria</taxon>
        <taxon>Laurasiatheria</taxon>
        <taxon>Chiroptera</taxon>
        <taxon>Yangochiroptera</taxon>
        <taxon>Vespertilionidae</taxon>
        <taxon>Pipistrellus</taxon>
    </lineage>
</organism>
<evidence type="ECO:0000256" key="8">
    <source>
        <dbReference type="ARBA" id="ARBA00023204"/>
    </source>
</evidence>
<feature type="compositionally biased region" description="Basic and acidic residues" evidence="10">
    <location>
        <begin position="600"/>
        <end position="618"/>
    </location>
</feature>
<dbReference type="InterPro" id="IPR000253">
    <property type="entry name" value="FHA_dom"/>
</dbReference>
<evidence type="ECO:0000256" key="9">
    <source>
        <dbReference type="ARBA" id="ARBA00023242"/>
    </source>
</evidence>
<feature type="region of interest" description="Disordered" evidence="10">
    <location>
        <begin position="711"/>
        <end position="780"/>
    </location>
</feature>
<evidence type="ECO:0000313" key="13">
    <source>
        <dbReference type="Proteomes" id="UP001314169"/>
    </source>
</evidence>
<keyword evidence="13" id="KW-1185">Reference proteome</keyword>
<dbReference type="Gene3D" id="2.60.200.20">
    <property type="match status" value="1"/>
</dbReference>
<evidence type="ECO:0000256" key="1">
    <source>
        <dbReference type="ARBA" id="ARBA00004123"/>
    </source>
</evidence>
<dbReference type="Pfam" id="PF00498">
    <property type="entry name" value="FHA"/>
    <property type="match status" value="1"/>
</dbReference>
<keyword evidence="5" id="KW-0227">DNA damage</keyword>
<evidence type="ECO:0000256" key="7">
    <source>
        <dbReference type="ARBA" id="ARBA00022990"/>
    </source>
</evidence>
<keyword evidence="3" id="KW-0597">Phosphoprotein</keyword>
<evidence type="ECO:0000256" key="2">
    <source>
        <dbReference type="ARBA" id="ARBA00022499"/>
    </source>
</evidence>
<dbReference type="Proteomes" id="UP001314169">
    <property type="component" value="Chromosome 6"/>
</dbReference>
<evidence type="ECO:0000256" key="5">
    <source>
        <dbReference type="ARBA" id="ARBA00022763"/>
    </source>
</evidence>
<feature type="compositionally biased region" description="Basic and acidic residues" evidence="10">
    <location>
        <begin position="485"/>
        <end position="502"/>
    </location>
</feature>
<feature type="compositionally biased region" description="Acidic residues" evidence="10">
    <location>
        <begin position="317"/>
        <end position="327"/>
    </location>
</feature>
<name>A0ABP0A9K3_PIPNA</name>
<evidence type="ECO:0000256" key="3">
    <source>
        <dbReference type="ARBA" id="ARBA00022553"/>
    </source>
</evidence>
<feature type="compositionally biased region" description="Polar residues" evidence="10">
    <location>
        <begin position="529"/>
        <end position="540"/>
    </location>
</feature>
<accession>A0ABP0A9K3</accession>
<keyword evidence="8" id="KW-0234">DNA repair</keyword>
<evidence type="ECO:0000256" key="4">
    <source>
        <dbReference type="ARBA" id="ARBA00022737"/>
    </source>
</evidence>
<proteinExistence type="predicted"/>
<dbReference type="PANTHER" id="PTHR23196:SF34">
    <property type="entry name" value="MEDIATOR OF DNA DAMAGE CHECKPOINT PROTEIN 1"/>
    <property type="match status" value="1"/>
</dbReference>